<keyword evidence="3 7" id="KW-0597">Phosphoprotein</keyword>
<dbReference type="GO" id="GO:0003700">
    <property type="term" value="F:DNA-binding transcription factor activity"/>
    <property type="evidence" value="ECO:0007669"/>
    <property type="project" value="InterPro"/>
</dbReference>
<evidence type="ECO:0000259" key="9">
    <source>
        <dbReference type="PROSITE" id="PS01124"/>
    </source>
</evidence>
<keyword evidence="8" id="KW-1133">Transmembrane helix</keyword>
<dbReference type="FunFam" id="1.10.10.60:FF:000284">
    <property type="entry name" value="Two-component system sensor histidine kinase/response regulator"/>
    <property type="match status" value="1"/>
</dbReference>
<dbReference type="SUPFAM" id="SSF52172">
    <property type="entry name" value="CheY-like"/>
    <property type="match status" value="1"/>
</dbReference>
<accession>A0A917HID6</accession>
<dbReference type="EC" id="2.7.13.3" evidence="2"/>
<keyword evidence="12" id="KW-0808">Transferase</keyword>
<dbReference type="GO" id="GO:0043565">
    <property type="term" value="F:sequence-specific DNA binding"/>
    <property type="evidence" value="ECO:0007669"/>
    <property type="project" value="InterPro"/>
</dbReference>
<feature type="transmembrane region" description="Helical" evidence="8">
    <location>
        <begin position="780"/>
        <end position="800"/>
    </location>
</feature>
<feature type="domain" description="Response regulatory" evidence="11">
    <location>
        <begin position="1081"/>
        <end position="1196"/>
    </location>
</feature>
<dbReference type="SUPFAM" id="SSF47384">
    <property type="entry name" value="Homodimeric domain of signal transducing histidine kinase"/>
    <property type="match status" value="1"/>
</dbReference>
<evidence type="ECO:0000256" key="2">
    <source>
        <dbReference type="ARBA" id="ARBA00012438"/>
    </source>
</evidence>
<dbReference type="Pfam" id="PF07495">
    <property type="entry name" value="Y_Y_Y"/>
    <property type="match status" value="1"/>
</dbReference>
<keyword evidence="4" id="KW-0805">Transcription regulation</keyword>
<keyword evidence="8" id="KW-0472">Membrane</keyword>
<evidence type="ECO:0000259" key="10">
    <source>
        <dbReference type="PROSITE" id="PS50109"/>
    </source>
</evidence>
<dbReference type="Pfam" id="PF02518">
    <property type="entry name" value="HATPase_c"/>
    <property type="match status" value="1"/>
</dbReference>
<dbReference type="PROSITE" id="PS50109">
    <property type="entry name" value="HIS_KIN"/>
    <property type="match status" value="1"/>
</dbReference>
<evidence type="ECO:0000256" key="1">
    <source>
        <dbReference type="ARBA" id="ARBA00000085"/>
    </source>
</evidence>
<dbReference type="PANTHER" id="PTHR43547:SF2">
    <property type="entry name" value="HYBRID SIGNAL TRANSDUCTION HISTIDINE KINASE C"/>
    <property type="match status" value="1"/>
</dbReference>
<dbReference type="Proteomes" id="UP000660862">
    <property type="component" value="Unassembled WGS sequence"/>
</dbReference>
<dbReference type="SMART" id="SM00387">
    <property type="entry name" value="HATPase_c"/>
    <property type="match status" value="1"/>
</dbReference>
<dbReference type="Gene3D" id="2.130.10.10">
    <property type="entry name" value="YVTN repeat-like/Quinoprotein amine dehydrogenase"/>
    <property type="match status" value="2"/>
</dbReference>
<dbReference type="SUPFAM" id="SSF55874">
    <property type="entry name" value="ATPase domain of HSP90 chaperone/DNA topoisomerase II/histidine kinase"/>
    <property type="match status" value="1"/>
</dbReference>
<reference evidence="12" key="1">
    <citation type="journal article" date="2014" name="Int. J. Syst. Evol. Microbiol.">
        <title>Complete genome sequence of Corynebacterium casei LMG S-19264T (=DSM 44701T), isolated from a smear-ripened cheese.</title>
        <authorList>
            <consortium name="US DOE Joint Genome Institute (JGI-PGF)"/>
            <person name="Walter F."/>
            <person name="Albersmeier A."/>
            <person name="Kalinowski J."/>
            <person name="Ruckert C."/>
        </authorList>
    </citation>
    <scope>NUCLEOTIDE SEQUENCE</scope>
    <source>
        <strain evidence="12">CGMCC 1.12195</strain>
    </source>
</reference>
<organism evidence="12 13">
    <name type="scientific">Parapedobacter pyrenivorans</name>
    <dbReference type="NCBI Taxonomy" id="1305674"/>
    <lineage>
        <taxon>Bacteria</taxon>
        <taxon>Pseudomonadati</taxon>
        <taxon>Bacteroidota</taxon>
        <taxon>Sphingobacteriia</taxon>
        <taxon>Sphingobacteriales</taxon>
        <taxon>Sphingobacteriaceae</taxon>
        <taxon>Parapedobacter</taxon>
    </lineage>
</organism>
<gene>
    <name evidence="12" type="ORF">GCM10007415_11190</name>
</gene>
<dbReference type="InterPro" id="IPR005467">
    <property type="entry name" value="His_kinase_dom"/>
</dbReference>
<evidence type="ECO:0000256" key="4">
    <source>
        <dbReference type="ARBA" id="ARBA00023015"/>
    </source>
</evidence>
<dbReference type="PRINTS" id="PR00344">
    <property type="entry name" value="BCTRLSENSOR"/>
</dbReference>
<dbReference type="Pfam" id="PF07494">
    <property type="entry name" value="Reg_prop"/>
    <property type="match status" value="6"/>
</dbReference>
<dbReference type="FunFam" id="2.130.10.10:FF:000891">
    <property type="entry name" value="Two-component system sensor histidine kinase/response regulator, hybrid (One-component system)"/>
    <property type="match status" value="1"/>
</dbReference>
<dbReference type="InterPro" id="IPR011123">
    <property type="entry name" value="Y_Y_Y"/>
</dbReference>
<dbReference type="SMART" id="SM00388">
    <property type="entry name" value="HisKA"/>
    <property type="match status" value="1"/>
</dbReference>
<dbReference type="PROSITE" id="PS50110">
    <property type="entry name" value="RESPONSE_REGULATORY"/>
    <property type="match status" value="1"/>
</dbReference>
<keyword evidence="6" id="KW-0804">Transcription</keyword>
<dbReference type="CDD" id="cd17574">
    <property type="entry name" value="REC_OmpR"/>
    <property type="match status" value="1"/>
</dbReference>
<dbReference type="FunFam" id="1.10.287.130:FF:000045">
    <property type="entry name" value="Two-component system sensor histidine kinase/response regulator"/>
    <property type="match status" value="1"/>
</dbReference>
<keyword evidence="5" id="KW-0238">DNA-binding</keyword>
<evidence type="ECO:0000313" key="12">
    <source>
        <dbReference type="EMBL" id="GGG80513.1"/>
    </source>
</evidence>
<dbReference type="Pfam" id="PF00512">
    <property type="entry name" value="HisKA"/>
    <property type="match status" value="1"/>
</dbReference>
<dbReference type="PANTHER" id="PTHR43547">
    <property type="entry name" value="TWO-COMPONENT HISTIDINE KINASE"/>
    <property type="match status" value="1"/>
</dbReference>
<dbReference type="InterPro" id="IPR015943">
    <property type="entry name" value="WD40/YVTN_repeat-like_dom_sf"/>
</dbReference>
<evidence type="ECO:0000256" key="6">
    <source>
        <dbReference type="ARBA" id="ARBA00023163"/>
    </source>
</evidence>
<dbReference type="SUPFAM" id="SSF63829">
    <property type="entry name" value="Calcium-dependent phosphotriesterase"/>
    <property type="match status" value="3"/>
</dbReference>
<dbReference type="SMART" id="SM00342">
    <property type="entry name" value="HTH_ARAC"/>
    <property type="match status" value="1"/>
</dbReference>
<dbReference type="CDD" id="cd00075">
    <property type="entry name" value="HATPase"/>
    <property type="match status" value="1"/>
</dbReference>
<feature type="modified residue" description="4-aspartylphosphate" evidence="7">
    <location>
        <position position="1129"/>
    </location>
</feature>
<dbReference type="InterPro" id="IPR036890">
    <property type="entry name" value="HATPase_C_sf"/>
</dbReference>
<dbReference type="InterPro" id="IPR009057">
    <property type="entry name" value="Homeodomain-like_sf"/>
</dbReference>
<dbReference type="Gene3D" id="1.10.287.130">
    <property type="match status" value="1"/>
</dbReference>
<comment type="caution">
    <text evidence="12">The sequence shown here is derived from an EMBL/GenBank/DDBJ whole genome shotgun (WGS) entry which is preliminary data.</text>
</comment>
<keyword evidence="12" id="KW-0418">Kinase</keyword>
<dbReference type="Pfam" id="PF00072">
    <property type="entry name" value="Response_reg"/>
    <property type="match status" value="1"/>
</dbReference>
<evidence type="ECO:0000313" key="13">
    <source>
        <dbReference type="Proteomes" id="UP000660862"/>
    </source>
</evidence>
<feature type="domain" description="HTH araC/xylS-type" evidence="9">
    <location>
        <begin position="1228"/>
        <end position="1327"/>
    </location>
</feature>
<evidence type="ECO:0000259" key="11">
    <source>
        <dbReference type="PROSITE" id="PS50110"/>
    </source>
</evidence>
<dbReference type="InterPro" id="IPR036097">
    <property type="entry name" value="HisK_dim/P_sf"/>
</dbReference>
<dbReference type="Gene3D" id="3.40.50.2300">
    <property type="match status" value="1"/>
</dbReference>
<dbReference type="InterPro" id="IPR003661">
    <property type="entry name" value="HisK_dim/P_dom"/>
</dbReference>
<dbReference type="PROSITE" id="PS01124">
    <property type="entry name" value="HTH_ARAC_FAMILY_2"/>
    <property type="match status" value="1"/>
</dbReference>
<dbReference type="PROSITE" id="PS00041">
    <property type="entry name" value="HTH_ARAC_FAMILY_1"/>
    <property type="match status" value="1"/>
</dbReference>
<dbReference type="EMBL" id="BMER01000001">
    <property type="protein sequence ID" value="GGG80513.1"/>
    <property type="molecule type" value="Genomic_DNA"/>
</dbReference>
<name>A0A917HID6_9SPHI</name>
<evidence type="ECO:0000256" key="8">
    <source>
        <dbReference type="SAM" id="Phobius"/>
    </source>
</evidence>
<dbReference type="Gene3D" id="1.10.10.60">
    <property type="entry name" value="Homeodomain-like"/>
    <property type="match status" value="1"/>
</dbReference>
<dbReference type="SMART" id="SM00448">
    <property type="entry name" value="REC"/>
    <property type="match status" value="1"/>
</dbReference>
<dbReference type="RefSeq" id="WP_188504915.1">
    <property type="nucleotide sequence ID" value="NZ_BMER01000001.1"/>
</dbReference>
<dbReference type="InterPro" id="IPR011110">
    <property type="entry name" value="Reg_prop"/>
</dbReference>
<dbReference type="Pfam" id="PF12833">
    <property type="entry name" value="HTH_18"/>
    <property type="match status" value="1"/>
</dbReference>
<keyword evidence="13" id="KW-1185">Reference proteome</keyword>
<protein>
    <recommendedName>
        <fullName evidence="2">histidine kinase</fullName>
        <ecNumber evidence="2">2.7.13.3</ecNumber>
    </recommendedName>
</protein>
<reference evidence="12" key="2">
    <citation type="submission" date="2020-09" db="EMBL/GenBank/DDBJ databases">
        <authorList>
            <person name="Sun Q."/>
            <person name="Zhou Y."/>
        </authorList>
    </citation>
    <scope>NUCLEOTIDE SEQUENCE</scope>
    <source>
        <strain evidence="12">CGMCC 1.12195</strain>
    </source>
</reference>
<feature type="domain" description="Histidine kinase" evidence="10">
    <location>
        <begin position="833"/>
        <end position="1044"/>
    </location>
</feature>
<dbReference type="InterPro" id="IPR018060">
    <property type="entry name" value="HTH_AraC"/>
</dbReference>
<dbReference type="InterPro" id="IPR013783">
    <property type="entry name" value="Ig-like_fold"/>
</dbReference>
<dbReference type="InterPro" id="IPR004358">
    <property type="entry name" value="Sig_transdc_His_kin-like_C"/>
</dbReference>
<sequence length="1329" mass="151911">MKPYNTYWLALMSAVWLVLSGTHVRGQETQQRQANYYFRSLQVEDGLSQNSVYAVFQDQQGYMWFGTQDGLNRYDGHTFKIFKKNTGDPQSLGNNTVTAITQDHQGQLWVGTGDGAYIYDPRNENFTRYDAHSEEGEAVAGMVRDIQVDKQGNVWMAVFNKGVFRVAKSKTLTYFNLDREDSPTPVWIRRITFDTEGRLWIGTYHRGMYCLDPTTGRIEQFFINPDAKNVVDNDVNDIFLLNAETLLVGTTNKGVQAFNLRTRAFSPVLETNEQGKSLYVRRIYRSTDGELWIGTESGAYIYYPQTQRYENVRHVNGDSYSLTDNAVHSVYQDREGGIWLGTFFGGVNYFIRPYSLFEKYYPVTGENSIKGKSISEFCEVDERQIWIGTEDAGLHVYDPVARQFENGILPATNIHALMRDGNTLWVGSFTEGLFVVDLRTRLFRQYKNTSAPRSLINNNIYSIYKDYTGTIWVGTMMGLCQYDRQADTFIPIQDTLISAQVNDMLEDYQGTLWFATIGEGLYAYDRSGDTWRHYPLPIPGDAASNKITCILEDSQHRLWLGTEGAGIYRYDRESDAFTSFYSEDNGLPNNVIYQLVEDLYGHIWGSTNKGLFKLDAKQQTIDVYTHANGLLGDQFNYKSGFRSKEGKLYFGGIKGFVAFTPYNSWQNEVPPPVVINSIQIQNRETVGVAELSLPYRSAVFSLGFAALSYVSPQGNQYAYKLEGKDNDWITTDYPSRVTYSNLPPGTYTFRVKASNSDGVWNEQGADMLIHILPPFYRTTWAYLVYFLLFSLATYWAIRYFRQRIRARNKRVLQAIESKKEKELYHTKIDFFTNVTHEIRTPLSLIKAPLEEMMKNTGPADSHWENLSIMQRNTNRLLKLVNELLDFRKAEAKGVSVHFTNLDVIFVIKDTLSRFIPSAKLNGIAMDVALPNHTVHADLDAEIFTKIISNLIHNALKHAKNRIRVSLEVFEGYIKLAIANDGNRIPNDIADKIFLPFFKLDEKSQGSGLGLAFSKSLAELHNGNLYLEQQVHFDTVFVLELPTHQTGHLRQEDLLSERSVEVNPLTPLGDVDELLRGDVKRTILSIEDNGEFQQFMVSQLQRDYDVLVAQHGKDAIGVLHEAQVDIIICDIMMPVMDGIAFCHYVKENLKFSHIPIILLTAKTGLQSKIDGLKAGADEYVDKPYSIDFLRARIENLLESRRKLREAYRTLPETAYESIAHSKADQQFLDSLVNVIHARLDEVDLDVDKLAESMNMSRATFYRKVRHISELTPNDFIRLVRLKKAAGLLREKEYRVGEIAYLVGFSSPSYFSKCFQKQFGVLPKDFERVNV</sequence>
<evidence type="ECO:0000256" key="5">
    <source>
        <dbReference type="ARBA" id="ARBA00023125"/>
    </source>
</evidence>
<dbReference type="Gene3D" id="2.60.40.10">
    <property type="entry name" value="Immunoglobulins"/>
    <property type="match status" value="1"/>
</dbReference>
<dbReference type="GO" id="GO:0000155">
    <property type="term" value="F:phosphorelay sensor kinase activity"/>
    <property type="evidence" value="ECO:0007669"/>
    <property type="project" value="InterPro"/>
</dbReference>
<dbReference type="CDD" id="cd00082">
    <property type="entry name" value="HisKA"/>
    <property type="match status" value="1"/>
</dbReference>
<proteinExistence type="predicted"/>
<dbReference type="InterPro" id="IPR003594">
    <property type="entry name" value="HATPase_dom"/>
</dbReference>
<keyword evidence="8" id="KW-0812">Transmembrane</keyword>
<dbReference type="InterPro" id="IPR001789">
    <property type="entry name" value="Sig_transdc_resp-reg_receiver"/>
</dbReference>
<comment type="catalytic activity">
    <reaction evidence="1">
        <text>ATP + protein L-histidine = ADP + protein N-phospho-L-histidine.</text>
        <dbReference type="EC" id="2.7.13.3"/>
    </reaction>
</comment>
<dbReference type="InterPro" id="IPR011006">
    <property type="entry name" value="CheY-like_superfamily"/>
</dbReference>
<dbReference type="Gene3D" id="3.30.565.10">
    <property type="entry name" value="Histidine kinase-like ATPase, C-terminal domain"/>
    <property type="match status" value="1"/>
</dbReference>
<evidence type="ECO:0000256" key="7">
    <source>
        <dbReference type="PROSITE-ProRule" id="PRU00169"/>
    </source>
</evidence>
<evidence type="ECO:0000256" key="3">
    <source>
        <dbReference type="ARBA" id="ARBA00022553"/>
    </source>
</evidence>
<dbReference type="SUPFAM" id="SSF46689">
    <property type="entry name" value="Homeodomain-like"/>
    <property type="match status" value="1"/>
</dbReference>
<dbReference type="CDD" id="cd00146">
    <property type="entry name" value="PKD"/>
    <property type="match status" value="1"/>
</dbReference>
<dbReference type="InterPro" id="IPR018062">
    <property type="entry name" value="HTH_AraC-typ_CS"/>
</dbReference>